<dbReference type="EMBL" id="CAFAAQ010000013">
    <property type="protein sequence ID" value="CAB4796656.1"/>
    <property type="molecule type" value="Genomic_DNA"/>
</dbReference>
<feature type="domain" description="HD" evidence="1">
    <location>
        <begin position="43"/>
        <end position="109"/>
    </location>
</feature>
<reference evidence="2" key="1">
    <citation type="submission" date="2020-05" db="EMBL/GenBank/DDBJ databases">
        <authorList>
            <person name="Chiriac C."/>
            <person name="Salcher M."/>
            <person name="Ghai R."/>
            <person name="Kavagutti S V."/>
        </authorList>
    </citation>
    <scope>NUCLEOTIDE SEQUENCE</scope>
</reference>
<organism evidence="2">
    <name type="scientific">freshwater metagenome</name>
    <dbReference type="NCBI Taxonomy" id="449393"/>
    <lineage>
        <taxon>unclassified sequences</taxon>
        <taxon>metagenomes</taxon>
        <taxon>ecological metagenomes</taxon>
    </lineage>
</organism>
<gene>
    <name evidence="2" type="ORF">UFOPK3046_00286</name>
</gene>
<dbReference type="SUPFAM" id="SSF109604">
    <property type="entry name" value="HD-domain/PDEase-like"/>
    <property type="match status" value="1"/>
</dbReference>
<dbReference type="InterPro" id="IPR003607">
    <property type="entry name" value="HD/PDEase_dom"/>
</dbReference>
<dbReference type="InterPro" id="IPR052567">
    <property type="entry name" value="OP_Dioxygenase"/>
</dbReference>
<dbReference type="PANTHER" id="PTHR40202">
    <property type="match status" value="1"/>
</dbReference>
<accession>A0A6J6XNC3</accession>
<dbReference type="CDD" id="cd00077">
    <property type="entry name" value="HDc"/>
    <property type="match status" value="1"/>
</dbReference>
<proteinExistence type="predicted"/>
<evidence type="ECO:0000259" key="1">
    <source>
        <dbReference type="Pfam" id="PF01966"/>
    </source>
</evidence>
<dbReference type="AlphaFoldDB" id="A0A6J6XNC3"/>
<evidence type="ECO:0000313" key="2">
    <source>
        <dbReference type="EMBL" id="CAB4796656.1"/>
    </source>
</evidence>
<sequence length="200" mass="21857">MNAQYQHHSELPRPESAASIDSVLALYEEFGQLHYDEELAQIDHALQTAALALHEEASDELVIAALLHDVGHLLAIQAGRAEGESAVPAQDLTHEAVGARYLAGLFPPSVTGPIALHVRAKRYLCAMQADYIQGLSDGSVRSLELQGGPMSVTELRVFERNPASTNAVRLRRWDDGGKLDGLRVEPLLAYVELLQRVSFL</sequence>
<dbReference type="PANTHER" id="PTHR40202:SF1">
    <property type="entry name" value="HD DOMAIN-CONTAINING PROTEIN"/>
    <property type="match status" value="1"/>
</dbReference>
<dbReference type="Gene3D" id="1.10.3210.10">
    <property type="entry name" value="Hypothetical protein af1432"/>
    <property type="match status" value="1"/>
</dbReference>
<protein>
    <submittedName>
        <fullName evidence="2">Unannotated protein</fullName>
    </submittedName>
</protein>
<dbReference type="InterPro" id="IPR006674">
    <property type="entry name" value="HD_domain"/>
</dbReference>
<name>A0A6J6XNC3_9ZZZZ</name>
<dbReference type="Pfam" id="PF01966">
    <property type="entry name" value="HD"/>
    <property type="match status" value="1"/>
</dbReference>